<reference evidence="1" key="1">
    <citation type="journal article" date="2010" name="Science">
        <title>Plasticity of animal genome architecture unmasked by rapid evolution of a pelagic tunicate.</title>
        <authorList>
            <person name="Denoeud F."/>
            <person name="Henriet S."/>
            <person name="Mungpakdee S."/>
            <person name="Aury J.M."/>
            <person name="Da Silva C."/>
            <person name="Brinkmann H."/>
            <person name="Mikhaleva J."/>
            <person name="Olsen L.C."/>
            <person name="Jubin C."/>
            <person name="Canestro C."/>
            <person name="Bouquet J.M."/>
            <person name="Danks G."/>
            <person name="Poulain J."/>
            <person name="Campsteijn C."/>
            <person name="Adamski M."/>
            <person name="Cross I."/>
            <person name="Yadetie F."/>
            <person name="Muffato M."/>
            <person name="Louis A."/>
            <person name="Butcher S."/>
            <person name="Tsagkogeorga G."/>
            <person name="Konrad A."/>
            <person name="Singh S."/>
            <person name="Jensen M.F."/>
            <person name="Cong E.H."/>
            <person name="Eikeseth-Otteraa H."/>
            <person name="Noel B."/>
            <person name="Anthouard V."/>
            <person name="Porcel B.M."/>
            <person name="Kachouri-Lafond R."/>
            <person name="Nishino A."/>
            <person name="Ugolini M."/>
            <person name="Chourrout P."/>
            <person name="Nishida H."/>
            <person name="Aasland R."/>
            <person name="Huzurbazar S."/>
            <person name="Westhof E."/>
            <person name="Delsuc F."/>
            <person name="Lehrach H."/>
            <person name="Reinhardt R."/>
            <person name="Weissenbach J."/>
            <person name="Roy S.W."/>
            <person name="Artiguenave F."/>
            <person name="Postlethwait J.H."/>
            <person name="Manak J.R."/>
            <person name="Thompson E.M."/>
            <person name="Jaillon O."/>
            <person name="Du Pasquier L."/>
            <person name="Boudinot P."/>
            <person name="Liberles D.A."/>
            <person name="Volff J.N."/>
            <person name="Philippe H."/>
            <person name="Lenhard B."/>
            <person name="Roest Crollius H."/>
            <person name="Wincker P."/>
            <person name="Chourrout D."/>
        </authorList>
    </citation>
    <scope>NUCLEOTIDE SEQUENCE [LARGE SCALE GENOMIC DNA]</scope>
</reference>
<evidence type="ECO:0008006" key="3">
    <source>
        <dbReference type="Google" id="ProtNLM"/>
    </source>
</evidence>
<dbReference type="Proteomes" id="UP000001307">
    <property type="component" value="Unassembled WGS sequence"/>
</dbReference>
<dbReference type="InParanoid" id="E4XQM2"/>
<dbReference type="EMBL" id="FN653106">
    <property type="protein sequence ID" value="CBY12108.1"/>
    <property type="molecule type" value="Genomic_DNA"/>
</dbReference>
<organism evidence="1">
    <name type="scientific">Oikopleura dioica</name>
    <name type="common">Tunicate</name>
    <dbReference type="NCBI Taxonomy" id="34765"/>
    <lineage>
        <taxon>Eukaryota</taxon>
        <taxon>Metazoa</taxon>
        <taxon>Chordata</taxon>
        <taxon>Tunicata</taxon>
        <taxon>Appendicularia</taxon>
        <taxon>Copelata</taxon>
        <taxon>Oikopleuridae</taxon>
        <taxon>Oikopleura</taxon>
    </lineage>
</organism>
<dbReference type="AlphaFoldDB" id="E4XQM2"/>
<dbReference type="OrthoDB" id="20086at2759"/>
<accession>E4XQM2</accession>
<evidence type="ECO:0000313" key="1">
    <source>
        <dbReference type="EMBL" id="CBY12108.1"/>
    </source>
</evidence>
<sequence length="133" mass="15017">MDDIWDEEAHDDEVMRLTTKKYERQIKTENFKIGMEVNAEEDMQKGFNHGFETAAALTKILGEAKGILTATMVFLNLQKKLVPDEISASIANIDAKMEDIRTSLNSLTLSACKELLENAILIRNRSINSSHVF</sequence>
<name>E4XQM2_OIKDI</name>
<gene>
    <name evidence="1" type="ORF">GSOID_T00017975001</name>
</gene>
<evidence type="ECO:0000313" key="2">
    <source>
        <dbReference type="Proteomes" id="UP000001307"/>
    </source>
</evidence>
<protein>
    <recommendedName>
        <fullName evidence="3">Essential protein Yae1 N-terminal domain-containing protein</fullName>
    </recommendedName>
</protein>
<proteinExistence type="predicted"/>
<keyword evidence="2" id="KW-1185">Reference proteome</keyword>